<organism evidence="3 4">
    <name type="scientific">Streptosporangium amethystogenes subsp. fukuiense</name>
    <dbReference type="NCBI Taxonomy" id="698418"/>
    <lineage>
        <taxon>Bacteria</taxon>
        <taxon>Bacillati</taxon>
        <taxon>Actinomycetota</taxon>
        <taxon>Actinomycetes</taxon>
        <taxon>Streptosporangiales</taxon>
        <taxon>Streptosporangiaceae</taxon>
        <taxon>Streptosporangium</taxon>
    </lineage>
</organism>
<evidence type="ECO:0000313" key="3">
    <source>
        <dbReference type="EMBL" id="MFC7602690.1"/>
    </source>
</evidence>
<sequence>MVAESDRSPGLVSGVGRNRVPNRDRLYEIDALRIAAAVSVAIYHYVFSGYAGGAIRIGFPAGSELARFGYLGVDMFFLISGFVVLLSAWNRRPGAFLVSRIVRLYPAFWVAVTITALVSVTLSMGRYPVTLVQYLANLTMFNSLPDIPNIDVVYWTLWAEIRFYALVFVLAWIGITRSRVVGMLWGWLALTFLLQSGVLPAPAHSVADLVVQSQFSHYFIAGMALCLVYRFGLSAQLAAIVLISFGNAVYRGIEFAGKVGTRYRTEIESSVVVAVIVAIFIVLFLVSLRVTRRLGRPWFAVAGALTYPLYLIHAHVGFIVFDRLGGIVQRYVLLVGMVALMCLAAYVIHILVERPLAPLLKRLLTLAVRPDLRAAGWRRG</sequence>
<dbReference type="RefSeq" id="WP_343965525.1">
    <property type="nucleotide sequence ID" value="NZ_BAAAGK010000033.1"/>
</dbReference>
<keyword evidence="1" id="KW-1133">Transmembrane helix</keyword>
<feature type="transmembrane region" description="Helical" evidence="1">
    <location>
        <begin position="218"/>
        <end position="250"/>
    </location>
</feature>
<reference evidence="4" key="1">
    <citation type="journal article" date="2019" name="Int. J. Syst. Evol. Microbiol.">
        <title>The Global Catalogue of Microorganisms (GCM) 10K type strain sequencing project: providing services to taxonomists for standard genome sequencing and annotation.</title>
        <authorList>
            <consortium name="The Broad Institute Genomics Platform"/>
            <consortium name="The Broad Institute Genome Sequencing Center for Infectious Disease"/>
            <person name="Wu L."/>
            <person name="Ma J."/>
        </authorList>
    </citation>
    <scope>NUCLEOTIDE SEQUENCE [LARGE SCALE GENOMIC DNA]</scope>
    <source>
        <strain evidence="4">JCM 10083</strain>
    </source>
</reference>
<dbReference type="Proteomes" id="UP001596514">
    <property type="component" value="Unassembled WGS sequence"/>
</dbReference>
<dbReference type="PANTHER" id="PTHR23028:SF53">
    <property type="entry name" value="ACYL_TRANSF_3 DOMAIN-CONTAINING PROTEIN"/>
    <property type="match status" value="1"/>
</dbReference>
<feature type="transmembrane region" description="Helical" evidence="1">
    <location>
        <begin position="101"/>
        <end position="122"/>
    </location>
</feature>
<feature type="transmembrane region" description="Helical" evidence="1">
    <location>
        <begin position="152"/>
        <end position="173"/>
    </location>
</feature>
<dbReference type="InterPro" id="IPR002656">
    <property type="entry name" value="Acyl_transf_3_dom"/>
</dbReference>
<feature type="transmembrane region" description="Helical" evidence="1">
    <location>
        <begin position="331"/>
        <end position="352"/>
    </location>
</feature>
<keyword evidence="3" id="KW-0808">Transferase</keyword>
<keyword evidence="1" id="KW-0472">Membrane</keyword>
<dbReference type="InterPro" id="IPR050879">
    <property type="entry name" value="Acyltransferase_3"/>
</dbReference>
<feature type="transmembrane region" description="Helical" evidence="1">
    <location>
        <begin position="271"/>
        <end position="291"/>
    </location>
</feature>
<dbReference type="GO" id="GO:0016746">
    <property type="term" value="F:acyltransferase activity"/>
    <property type="evidence" value="ECO:0007669"/>
    <property type="project" value="UniProtKB-KW"/>
</dbReference>
<feature type="domain" description="Acyltransferase 3" evidence="2">
    <location>
        <begin position="27"/>
        <end position="347"/>
    </location>
</feature>
<evidence type="ECO:0000259" key="2">
    <source>
        <dbReference type="Pfam" id="PF01757"/>
    </source>
</evidence>
<dbReference type="Pfam" id="PF01757">
    <property type="entry name" value="Acyl_transf_3"/>
    <property type="match status" value="1"/>
</dbReference>
<feature type="transmembrane region" description="Helical" evidence="1">
    <location>
        <begin position="68"/>
        <end position="89"/>
    </location>
</feature>
<evidence type="ECO:0000256" key="1">
    <source>
        <dbReference type="SAM" id="Phobius"/>
    </source>
</evidence>
<keyword evidence="3" id="KW-0012">Acyltransferase</keyword>
<keyword evidence="1" id="KW-0812">Transmembrane</keyword>
<name>A0ABW2T303_9ACTN</name>
<keyword evidence="4" id="KW-1185">Reference proteome</keyword>
<evidence type="ECO:0000313" key="4">
    <source>
        <dbReference type="Proteomes" id="UP001596514"/>
    </source>
</evidence>
<protein>
    <submittedName>
        <fullName evidence="3">Acyltransferase family protein</fullName>
        <ecNumber evidence="3">2.3.-.-</ecNumber>
    </submittedName>
</protein>
<feature type="transmembrane region" description="Helical" evidence="1">
    <location>
        <begin position="180"/>
        <end position="198"/>
    </location>
</feature>
<keyword evidence="3" id="KW-0456">Lyase</keyword>
<feature type="transmembrane region" description="Helical" evidence="1">
    <location>
        <begin position="31"/>
        <end position="48"/>
    </location>
</feature>
<proteinExistence type="predicted"/>
<dbReference type="EC" id="2.3.-.-" evidence="3"/>
<dbReference type="PANTHER" id="PTHR23028">
    <property type="entry name" value="ACETYLTRANSFERASE"/>
    <property type="match status" value="1"/>
</dbReference>
<dbReference type="EMBL" id="JBHTEE010000001">
    <property type="protein sequence ID" value="MFC7602690.1"/>
    <property type="molecule type" value="Genomic_DNA"/>
</dbReference>
<feature type="transmembrane region" description="Helical" evidence="1">
    <location>
        <begin position="297"/>
        <end position="319"/>
    </location>
</feature>
<comment type="caution">
    <text evidence="3">The sequence shown here is derived from an EMBL/GenBank/DDBJ whole genome shotgun (WGS) entry which is preliminary data.</text>
</comment>
<dbReference type="GO" id="GO:0016829">
    <property type="term" value="F:lyase activity"/>
    <property type="evidence" value="ECO:0007669"/>
    <property type="project" value="UniProtKB-KW"/>
</dbReference>
<accession>A0ABW2T303</accession>
<gene>
    <name evidence="3" type="ORF">ACFQVD_21540</name>
</gene>